<dbReference type="Pfam" id="PF08281">
    <property type="entry name" value="Sigma70_r4_2"/>
    <property type="match status" value="1"/>
</dbReference>
<protein>
    <submittedName>
        <fullName evidence="9">RNA polymerase sigma factor</fullName>
    </submittedName>
</protein>
<evidence type="ECO:0000259" key="8">
    <source>
        <dbReference type="Pfam" id="PF08281"/>
    </source>
</evidence>
<dbReference type="InterPro" id="IPR014284">
    <property type="entry name" value="RNA_pol_sigma-70_dom"/>
</dbReference>
<reference evidence="9 10" key="1">
    <citation type="submission" date="2018-09" db="EMBL/GenBank/DDBJ databases">
        <title>Murine metabolic-syndrome-specific gut microbial biobank.</title>
        <authorList>
            <person name="Liu C."/>
        </authorList>
    </citation>
    <scope>NUCLEOTIDE SEQUENCE [LARGE SCALE GENOMIC DNA]</scope>
    <source>
        <strain evidence="9 10">8-P5</strain>
    </source>
</reference>
<dbReference type="InterPro" id="IPR013325">
    <property type="entry name" value="RNA_pol_sigma_r2"/>
</dbReference>
<dbReference type="Gene3D" id="1.10.10.10">
    <property type="entry name" value="Winged helix-like DNA-binding domain superfamily/Winged helix DNA-binding domain"/>
    <property type="match status" value="1"/>
</dbReference>
<dbReference type="InterPro" id="IPR036388">
    <property type="entry name" value="WH-like_DNA-bd_sf"/>
</dbReference>
<proteinExistence type="inferred from homology"/>
<keyword evidence="2" id="KW-0805">Transcription regulation</keyword>
<dbReference type="InterPro" id="IPR013324">
    <property type="entry name" value="RNA_pol_sigma_r3/r4-like"/>
</dbReference>
<gene>
    <name evidence="9" type="ORF">D7V78_13935</name>
</gene>
<keyword evidence="3" id="KW-0731">Sigma factor</keyword>
<dbReference type="InterPro" id="IPR013249">
    <property type="entry name" value="RNA_pol_sigma70_r4_t2"/>
</dbReference>
<dbReference type="CDD" id="cd06171">
    <property type="entry name" value="Sigma70_r4"/>
    <property type="match status" value="1"/>
</dbReference>
<dbReference type="PANTHER" id="PTHR43133">
    <property type="entry name" value="RNA POLYMERASE ECF-TYPE SIGMA FACTO"/>
    <property type="match status" value="1"/>
</dbReference>
<feature type="region of interest" description="Disordered" evidence="6">
    <location>
        <begin position="77"/>
        <end position="101"/>
    </location>
</feature>
<comment type="caution">
    <text evidence="9">The sequence shown here is derived from an EMBL/GenBank/DDBJ whole genome shotgun (WGS) entry which is preliminary data.</text>
</comment>
<dbReference type="InterPro" id="IPR039425">
    <property type="entry name" value="RNA_pol_sigma-70-like"/>
</dbReference>
<dbReference type="Proteomes" id="UP000278164">
    <property type="component" value="Unassembled WGS sequence"/>
</dbReference>
<evidence type="ECO:0000256" key="2">
    <source>
        <dbReference type="ARBA" id="ARBA00023015"/>
    </source>
</evidence>
<keyword evidence="4" id="KW-0238">DNA-binding</keyword>
<dbReference type="GO" id="GO:0006352">
    <property type="term" value="P:DNA-templated transcription initiation"/>
    <property type="evidence" value="ECO:0007669"/>
    <property type="project" value="InterPro"/>
</dbReference>
<evidence type="ECO:0000256" key="4">
    <source>
        <dbReference type="ARBA" id="ARBA00023125"/>
    </source>
</evidence>
<dbReference type="PANTHER" id="PTHR43133:SF8">
    <property type="entry name" value="RNA POLYMERASE SIGMA FACTOR HI_1459-RELATED"/>
    <property type="match status" value="1"/>
</dbReference>
<keyword evidence="5" id="KW-0804">Transcription</keyword>
<dbReference type="RefSeq" id="WP_121736714.1">
    <property type="nucleotide sequence ID" value="NZ_QXXG01000029.1"/>
</dbReference>
<feature type="compositionally biased region" description="Basic and acidic residues" evidence="6">
    <location>
        <begin position="77"/>
        <end position="86"/>
    </location>
</feature>
<dbReference type="Pfam" id="PF04542">
    <property type="entry name" value="Sigma70_r2"/>
    <property type="match status" value="1"/>
</dbReference>
<dbReference type="GO" id="GO:0016987">
    <property type="term" value="F:sigma factor activity"/>
    <property type="evidence" value="ECO:0007669"/>
    <property type="project" value="UniProtKB-KW"/>
</dbReference>
<sequence>METAIFKQRFLPFHPKLYQIAYALVGDKADAEDILQEAYCKLWNKRDELEDIQNPEAFSITLVKHLCLDFLRSPKASRKENKETLETVRLTTSSSPDKELEEKEDIRQVQALIEQLPENQKQVIRLRGIEDCSFEDIEQITGLSPSNIRTLLSRARKTIREKLKKASCHDG</sequence>
<feature type="domain" description="RNA polymerase sigma-70 region 2" evidence="7">
    <location>
        <begin position="13"/>
        <end position="73"/>
    </location>
</feature>
<dbReference type="Gene3D" id="1.10.1740.10">
    <property type="match status" value="1"/>
</dbReference>
<dbReference type="InterPro" id="IPR007627">
    <property type="entry name" value="RNA_pol_sigma70_r2"/>
</dbReference>
<dbReference type="EMBL" id="RAYI01000028">
    <property type="protein sequence ID" value="RLT72744.1"/>
    <property type="molecule type" value="Genomic_DNA"/>
</dbReference>
<accession>A0A3L7ZLF9</accession>
<name>A0A3L7ZLF9_PARDI</name>
<organism evidence="9 10">
    <name type="scientific">Parabacteroides distasonis</name>
    <dbReference type="NCBI Taxonomy" id="823"/>
    <lineage>
        <taxon>Bacteria</taxon>
        <taxon>Pseudomonadati</taxon>
        <taxon>Bacteroidota</taxon>
        <taxon>Bacteroidia</taxon>
        <taxon>Bacteroidales</taxon>
        <taxon>Tannerellaceae</taxon>
        <taxon>Parabacteroides</taxon>
    </lineage>
</organism>
<feature type="domain" description="RNA polymerase sigma factor 70 region 4 type 2" evidence="8">
    <location>
        <begin position="107"/>
        <end position="158"/>
    </location>
</feature>
<dbReference type="OrthoDB" id="795989at2"/>
<evidence type="ECO:0000256" key="5">
    <source>
        <dbReference type="ARBA" id="ARBA00023163"/>
    </source>
</evidence>
<evidence type="ECO:0000313" key="10">
    <source>
        <dbReference type="Proteomes" id="UP000278164"/>
    </source>
</evidence>
<dbReference type="AlphaFoldDB" id="A0A3L7ZLF9"/>
<evidence type="ECO:0000259" key="7">
    <source>
        <dbReference type="Pfam" id="PF04542"/>
    </source>
</evidence>
<evidence type="ECO:0000313" key="9">
    <source>
        <dbReference type="EMBL" id="RLT72744.1"/>
    </source>
</evidence>
<comment type="similarity">
    <text evidence="1">Belongs to the sigma-70 factor family. ECF subfamily.</text>
</comment>
<dbReference type="SUPFAM" id="SSF88946">
    <property type="entry name" value="Sigma2 domain of RNA polymerase sigma factors"/>
    <property type="match status" value="1"/>
</dbReference>
<dbReference type="NCBIfam" id="TIGR02937">
    <property type="entry name" value="sigma70-ECF"/>
    <property type="match status" value="1"/>
</dbReference>
<dbReference type="GO" id="GO:0003677">
    <property type="term" value="F:DNA binding"/>
    <property type="evidence" value="ECO:0007669"/>
    <property type="project" value="UniProtKB-KW"/>
</dbReference>
<evidence type="ECO:0000256" key="3">
    <source>
        <dbReference type="ARBA" id="ARBA00023082"/>
    </source>
</evidence>
<evidence type="ECO:0000256" key="1">
    <source>
        <dbReference type="ARBA" id="ARBA00010641"/>
    </source>
</evidence>
<dbReference type="SUPFAM" id="SSF88659">
    <property type="entry name" value="Sigma3 and sigma4 domains of RNA polymerase sigma factors"/>
    <property type="match status" value="1"/>
</dbReference>
<evidence type="ECO:0000256" key="6">
    <source>
        <dbReference type="SAM" id="MobiDB-lite"/>
    </source>
</evidence>